<dbReference type="EMBL" id="NXGX01000004">
    <property type="protein sequence ID" value="PKR58499.1"/>
    <property type="molecule type" value="Genomic_DNA"/>
</dbReference>
<dbReference type="InterPro" id="IPR036271">
    <property type="entry name" value="Tet_transcr_reg_TetR-rel_C_sf"/>
</dbReference>
<name>A0A2N3L6P4_9PROT</name>
<feature type="region of interest" description="Disordered" evidence="3">
    <location>
        <begin position="1"/>
        <end position="24"/>
    </location>
</feature>
<evidence type="ECO:0000313" key="6">
    <source>
        <dbReference type="Proteomes" id="UP000233332"/>
    </source>
</evidence>
<evidence type="ECO:0000256" key="2">
    <source>
        <dbReference type="PROSITE-ProRule" id="PRU00335"/>
    </source>
</evidence>
<dbReference type="AlphaFoldDB" id="A0A2N3L6P4"/>
<dbReference type="Gene3D" id="1.10.357.10">
    <property type="entry name" value="Tetracycline Repressor, domain 2"/>
    <property type="match status" value="1"/>
</dbReference>
<evidence type="ECO:0000256" key="3">
    <source>
        <dbReference type="SAM" id="MobiDB-lite"/>
    </source>
</evidence>
<dbReference type="Gene3D" id="1.10.10.60">
    <property type="entry name" value="Homeodomain-like"/>
    <property type="match status" value="1"/>
</dbReference>
<evidence type="ECO:0000259" key="4">
    <source>
        <dbReference type="PROSITE" id="PS50977"/>
    </source>
</evidence>
<dbReference type="GO" id="GO:0003677">
    <property type="term" value="F:DNA binding"/>
    <property type="evidence" value="ECO:0007669"/>
    <property type="project" value="UniProtKB-UniRule"/>
</dbReference>
<keyword evidence="6" id="KW-1185">Reference proteome</keyword>
<gene>
    <name evidence="5" type="ORF">COO92_12275</name>
</gene>
<dbReference type="Pfam" id="PF00440">
    <property type="entry name" value="TetR_N"/>
    <property type="match status" value="1"/>
</dbReference>
<dbReference type="InterPro" id="IPR001647">
    <property type="entry name" value="HTH_TetR"/>
</dbReference>
<dbReference type="InterPro" id="IPR050109">
    <property type="entry name" value="HTH-type_TetR-like_transc_reg"/>
</dbReference>
<accession>A0A2N3L6P4</accession>
<dbReference type="RefSeq" id="WP_101302455.1">
    <property type="nucleotide sequence ID" value="NZ_NXGX01000004.1"/>
</dbReference>
<evidence type="ECO:0000313" key="5">
    <source>
        <dbReference type="EMBL" id="PKR58499.1"/>
    </source>
</evidence>
<dbReference type="InterPro" id="IPR009057">
    <property type="entry name" value="Homeodomain-like_sf"/>
</dbReference>
<dbReference type="PRINTS" id="PR00455">
    <property type="entry name" value="HTHTETR"/>
</dbReference>
<dbReference type="PANTHER" id="PTHR30328:SF54">
    <property type="entry name" value="HTH-TYPE TRANSCRIPTIONAL REPRESSOR SCO4008"/>
    <property type="match status" value="1"/>
</dbReference>
<feature type="DNA-binding region" description="H-T-H motif" evidence="2">
    <location>
        <begin position="53"/>
        <end position="72"/>
    </location>
</feature>
<protein>
    <submittedName>
        <fullName evidence="5">TetR family transcriptional regulator</fullName>
    </submittedName>
</protein>
<feature type="domain" description="HTH tetR-type" evidence="4">
    <location>
        <begin position="30"/>
        <end position="90"/>
    </location>
</feature>
<organism evidence="5 6">
    <name type="scientific">Thalassospira lohafexi</name>
    <dbReference type="NCBI Taxonomy" id="744227"/>
    <lineage>
        <taxon>Bacteria</taxon>
        <taxon>Pseudomonadati</taxon>
        <taxon>Pseudomonadota</taxon>
        <taxon>Alphaproteobacteria</taxon>
        <taxon>Rhodospirillales</taxon>
        <taxon>Thalassospiraceae</taxon>
        <taxon>Thalassospira</taxon>
    </lineage>
</organism>
<dbReference type="SUPFAM" id="SSF46689">
    <property type="entry name" value="Homeodomain-like"/>
    <property type="match status" value="1"/>
</dbReference>
<dbReference type="Pfam" id="PF08362">
    <property type="entry name" value="TetR_C_3"/>
    <property type="match status" value="1"/>
</dbReference>
<comment type="caution">
    <text evidence="5">The sequence shown here is derived from an EMBL/GenBank/DDBJ whole genome shotgun (WGS) entry which is preliminary data.</text>
</comment>
<evidence type="ECO:0000256" key="1">
    <source>
        <dbReference type="ARBA" id="ARBA00023125"/>
    </source>
</evidence>
<proteinExistence type="predicted"/>
<dbReference type="PROSITE" id="PS50977">
    <property type="entry name" value="HTH_TETR_2"/>
    <property type="match status" value="1"/>
</dbReference>
<reference evidence="5 6" key="1">
    <citation type="submission" date="2017-09" db="EMBL/GenBank/DDBJ databases">
        <title>Biodiversity and function of Thalassospira species in the particle-attached aromatic-hydrocarbon-degrading consortia from the surface seawater of the China South Sea.</title>
        <authorList>
            <person name="Dong C."/>
            <person name="Lai Q."/>
            <person name="Shao Z."/>
        </authorList>
    </citation>
    <scope>NUCLEOTIDE SEQUENCE [LARGE SCALE GENOMIC DNA]</scope>
    <source>
        <strain evidence="5 6">139Z-12</strain>
    </source>
</reference>
<dbReference type="SUPFAM" id="SSF48498">
    <property type="entry name" value="Tetracyclin repressor-like, C-terminal domain"/>
    <property type="match status" value="1"/>
</dbReference>
<dbReference type="GO" id="GO:0045892">
    <property type="term" value="P:negative regulation of DNA-templated transcription"/>
    <property type="evidence" value="ECO:0007669"/>
    <property type="project" value="InterPro"/>
</dbReference>
<dbReference type="InterPro" id="IPR013573">
    <property type="entry name" value="Tscrpt_reg_YcdC_C"/>
</dbReference>
<dbReference type="Proteomes" id="UP000233332">
    <property type="component" value="Unassembled WGS sequence"/>
</dbReference>
<sequence>MTPLKTGSKTDSKTAVKPAQNGAHKAAIRQENEEQILAAAEKVFADYGFKGATTALIAEVANVPKANVHYYFSTKEALYRRIMEDVCDHWLEAAMTFDNSADPAIILRGYIEAKMDLSRARPYGSRLWAHEIIRGAKFSSDYISTTVKNWLDSRVVVIRGWIAEGKMDHIEPYSLMYMIFATTQHYADFGAQIEIFNNDQPLSETQFAEAKENVVRIILKGVGLNG</sequence>
<dbReference type="PANTHER" id="PTHR30328">
    <property type="entry name" value="TRANSCRIPTIONAL REPRESSOR"/>
    <property type="match status" value="1"/>
</dbReference>
<keyword evidence="1 2" id="KW-0238">DNA-binding</keyword>